<dbReference type="EMBL" id="CAFBLU010000001">
    <property type="protein sequence ID" value="CAB4858887.1"/>
    <property type="molecule type" value="Genomic_DNA"/>
</dbReference>
<dbReference type="InterPro" id="IPR036249">
    <property type="entry name" value="Thioredoxin-like_sf"/>
</dbReference>
<protein>
    <submittedName>
        <fullName evidence="1">Unannotated protein</fullName>
    </submittedName>
</protein>
<name>A0A6J7CKP4_9ZZZZ</name>
<dbReference type="InterPro" id="IPR008554">
    <property type="entry name" value="Glutaredoxin-like"/>
</dbReference>
<sequence>MTSPISITFYGRAGCHLCDETRARLESLVGNPFEFDIVEVDIESNDDLHKRYLERIPILEHGGVVLSELGATKDQLVKLMAGVASIARDDNGD</sequence>
<accession>A0A6J7CKP4</accession>
<gene>
    <name evidence="1" type="ORF">UFOPK3444_00061</name>
</gene>
<dbReference type="SUPFAM" id="SSF52833">
    <property type="entry name" value="Thioredoxin-like"/>
    <property type="match status" value="1"/>
</dbReference>
<dbReference type="Gene3D" id="3.40.30.10">
    <property type="entry name" value="Glutaredoxin"/>
    <property type="match status" value="1"/>
</dbReference>
<dbReference type="Pfam" id="PF05768">
    <property type="entry name" value="Glrx-like"/>
    <property type="match status" value="1"/>
</dbReference>
<dbReference type="AlphaFoldDB" id="A0A6J7CKP4"/>
<evidence type="ECO:0000313" key="1">
    <source>
        <dbReference type="EMBL" id="CAB4858887.1"/>
    </source>
</evidence>
<organism evidence="1">
    <name type="scientific">freshwater metagenome</name>
    <dbReference type="NCBI Taxonomy" id="449393"/>
    <lineage>
        <taxon>unclassified sequences</taxon>
        <taxon>metagenomes</taxon>
        <taxon>ecological metagenomes</taxon>
    </lineage>
</organism>
<reference evidence="1" key="1">
    <citation type="submission" date="2020-05" db="EMBL/GenBank/DDBJ databases">
        <authorList>
            <person name="Chiriac C."/>
            <person name="Salcher M."/>
            <person name="Ghai R."/>
            <person name="Kavagutti S V."/>
        </authorList>
    </citation>
    <scope>NUCLEOTIDE SEQUENCE</scope>
</reference>
<proteinExistence type="predicted"/>